<evidence type="ECO:0000256" key="1">
    <source>
        <dbReference type="SAM" id="SignalP"/>
    </source>
</evidence>
<feature type="chain" id="PRO_5025680200" evidence="1">
    <location>
        <begin position="26"/>
        <end position="103"/>
    </location>
</feature>
<dbReference type="AlphaFoldDB" id="A0A6A4V6C0"/>
<dbReference type="EMBL" id="VIIS01002045">
    <property type="protein sequence ID" value="KAF0289245.1"/>
    <property type="molecule type" value="Genomic_DNA"/>
</dbReference>
<name>A0A6A4V6C0_AMPAM</name>
<reference evidence="2 3" key="1">
    <citation type="submission" date="2019-07" db="EMBL/GenBank/DDBJ databases">
        <title>Draft genome assembly of a fouling barnacle, Amphibalanus amphitrite (Darwin, 1854): The first reference genome for Thecostraca.</title>
        <authorList>
            <person name="Kim W."/>
        </authorList>
    </citation>
    <scope>NUCLEOTIDE SEQUENCE [LARGE SCALE GENOMIC DNA]</scope>
    <source>
        <strain evidence="2">SNU_AA5</strain>
        <tissue evidence="2">Soma without cirri and trophi</tissue>
    </source>
</reference>
<dbReference type="OrthoDB" id="2020542at2759"/>
<dbReference type="Proteomes" id="UP000440578">
    <property type="component" value="Unassembled WGS sequence"/>
</dbReference>
<keyword evidence="1" id="KW-0732">Signal</keyword>
<proteinExistence type="predicted"/>
<comment type="caution">
    <text evidence="2">The sequence shown here is derived from an EMBL/GenBank/DDBJ whole genome shotgun (WGS) entry which is preliminary data.</text>
</comment>
<evidence type="ECO:0000313" key="2">
    <source>
        <dbReference type="EMBL" id="KAF0289245.1"/>
    </source>
</evidence>
<sequence length="103" mass="11529">MATAAFRGTSMRLRVLLCASSAVPAHVVTQLHDRLQTSLREMRIRGQIVVRVLDEMRQQVTSVEDASDQYLTSRYLRHLSALTDRLPPCVLVHGVSRVTTTAL</sequence>
<keyword evidence="3" id="KW-1185">Reference proteome</keyword>
<gene>
    <name evidence="2" type="ORF">FJT64_012442</name>
</gene>
<organism evidence="2 3">
    <name type="scientific">Amphibalanus amphitrite</name>
    <name type="common">Striped barnacle</name>
    <name type="synonym">Balanus amphitrite</name>
    <dbReference type="NCBI Taxonomy" id="1232801"/>
    <lineage>
        <taxon>Eukaryota</taxon>
        <taxon>Metazoa</taxon>
        <taxon>Ecdysozoa</taxon>
        <taxon>Arthropoda</taxon>
        <taxon>Crustacea</taxon>
        <taxon>Multicrustacea</taxon>
        <taxon>Cirripedia</taxon>
        <taxon>Thoracica</taxon>
        <taxon>Thoracicalcarea</taxon>
        <taxon>Balanomorpha</taxon>
        <taxon>Balanoidea</taxon>
        <taxon>Balanidae</taxon>
        <taxon>Amphibalaninae</taxon>
        <taxon>Amphibalanus</taxon>
    </lineage>
</organism>
<accession>A0A6A4V6C0</accession>
<feature type="signal peptide" evidence="1">
    <location>
        <begin position="1"/>
        <end position="25"/>
    </location>
</feature>
<protein>
    <submittedName>
        <fullName evidence="2">Uncharacterized protein</fullName>
    </submittedName>
</protein>
<evidence type="ECO:0000313" key="3">
    <source>
        <dbReference type="Proteomes" id="UP000440578"/>
    </source>
</evidence>